<feature type="region of interest" description="Disordered" evidence="2">
    <location>
        <begin position="64"/>
        <end position="89"/>
    </location>
</feature>
<sequence length="248" mass="27514">MENSSKFQLQRTLSIQSCCQESNYSTTSAHAEKPNLNITGIISQLTISAPFQIITNQTEDLHPTVDTISPDATLPEEPLSSGHEHMVSDDADHYPYELSEEIGEPENINGNDETQQDQYQGAKQVKFVEELVKLMDPSELAIKNKYENTALCFAVVSGIKIIAEVMVAKNNDLPRIRGSNGVTPLHIAALLGYRDMVWYLSSVTDSQYLTKEDHVALLLATISSDLFDVALKILEHKPELAIERDPNG</sequence>
<dbReference type="PANTHER" id="PTHR24121:SF20">
    <property type="entry name" value="TONSOKU-LIKE PROTEIN"/>
    <property type="match status" value="1"/>
</dbReference>
<keyword evidence="4" id="KW-1185">Reference proteome</keyword>
<dbReference type="InterPro" id="IPR036770">
    <property type="entry name" value="Ankyrin_rpt-contain_sf"/>
</dbReference>
<dbReference type="PROSITE" id="PS50088">
    <property type="entry name" value="ANK_REPEAT"/>
    <property type="match status" value="1"/>
</dbReference>
<reference evidence="4" key="1">
    <citation type="submission" date="2024-07" db="EMBL/GenBank/DDBJ databases">
        <title>Two chromosome-level genome assemblies of Korean endemic species Abeliophyllum distichum and Forsythia ovata (Oleaceae).</title>
        <authorList>
            <person name="Jang H."/>
        </authorList>
    </citation>
    <scope>NUCLEOTIDE SEQUENCE [LARGE SCALE GENOMIC DNA]</scope>
</reference>
<dbReference type="Proteomes" id="UP001604277">
    <property type="component" value="Unassembled WGS sequence"/>
</dbReference>
<feature type="repeat" description="ANK" evidence="1">
    <location>
        <begin position="180"/>
        <end position="200"/>
    </location>
</feature>
<dbReference type="AlphaFoldDB" id="A0ABD1S0Z7"/>
<evidence type="ECO:0000256" key="1">
    <source>
        <dbReference type="PROSITE-ProRule" id="PRU00023"/>
    </source>
</evidence>
<dbReference type="InterPro" id="IPR002110">
    <property type="entry name" value="Ankyrin_rpt"/>
</dbReference>
<dbReference type="PROSITE" id="PS50297">
    <property type="entry name" value="ANK_REP_REGION"/>
    <property type="match status" value="1"/>
</dbReference>
<accession>A0ABD1S0Z7</accession>
<dbReference type="SUPFAM" id="SSF48403">
    <property type="entry name" value="Ankyrin repeat"/>
    <property type="match status" value="1"/>
</dbReference>
<evidence type="ECO:0000256" key="2">
    <source>
        <dbReference type="SAM" id="MobiDB-lite"/>
    </source>
</evidence>
<keyword evidence="1" id="KW-0040">ANK repeat</keyword>
<proteinExistence type="predicted"/>
<dbReference type="Pfam" id="PF12796">
    <property type="entry name" value="Ank_2"/>
    <property type="match status" value="1"/>
</dbReference>
<protein>
    <submittedName>
        <fullName evidence="3">Ankyrin repeat-containing protein ITN1-like</fullName>
    </submittedName>
</protein>
<dbReference type="Gene3D" id="1.25.40.20">
    <property type="entry name" value="Ankyrin repeat-containing domain"/>
    <property type="match status" value="1"/>
</dbReference>
<evidence type="ECO:0000313" key="3">
    <source>
        <dbReference type="EMBL" id="KAL2494143.1"/>
    </source>
</evidence>
<evidence type="ECO:0000313" key="4">
    <source>
        <dbReference type="Proteomes" id="UP001604277"/>
    </source>
</evidence>
<dbReference type="EMBL" id="JBFOLJ010000011">
    <property type="protein sequence ID" value="KAL2494143.1"/>
    <property type="molecule type" value="Genomic_DNA"/>
</dbReference>
<dbReference type="PANTHER" id="PTHR24121">
    <property type="entry name" value="NO MECHANORECEPTOR POTENTIAL C, ISOFORM D-RELATED"/>
    <property type="match status" value="1"/>
</dbReference>
<gene>
    <name evidence="3" type="ORF">Fot_37900</name>
</gene>
<organism evidence="3 4">
    <name type="scientific">Forsythia ovata</name>
    <dbReference type="NCBI Taxonomy" id="205694"/>
    <lineage>
        <taxon>Eukaryota</taxon>
        <taxon>Viridiplantae</taxon>
        <taxon>Streptophyta</taxon>
        <taxon>Embryophyta</taxon>
        <taxon>Tracheophyta</taxon>
        <taxon>Spermatophyta</taxon>
        <taxon>Magnoliopsida</taxon>
        <taxon>eudicotyledons</taxon>
        <taxon>Gunneridae</taxon>
        <taxon>Pentapetalae</taxon>
        <taxon>asterids</taxon>
        <taxon>lamiids</taxon>
        <taxon>Lamiales</taxon>
        <taxon>Oleaceae</taxon>
        <taxon>Forsythieae</taxon>
        <taxon>Forsythia</taxon>
    </lineage>
</organism>
<name>A0ABD1S0Z7_9LAMI</name>
<comment type="caution">
    <text evidence="3">The sequence shown here is derived from an EMBL/GenBank/DDBJ whole genome shotgun (WGS) entry which is preliminary data.</text>
</comment>